<dbReference type="Proteomes" id="UP001558652">
    <property type="component" value="Unassembled WGS sequence"/>
</dbReference>
<gene>
    <name evidence="2" type="ORF">AAG570_003824</name>
</gene>
<comment type="caution">
    <text evidence="2">The sequence shown here is derived from an EMBL/GenBank/DDBJ whole genome shotgun (WGS) entry which is preliminary data.</text>
</comment>
<proteinExistence type="predicted"/>
<accession>A0ABD0Y487</accession>
<protein>
    <submittedName>
        <fullName evidence="2">Uncharacterized protein</fullName>
    </submittedName>
</protein>
<dbReference type="EMBL" id="JBFDAA010000015">
    <property type="protein sequence ID" value="KAL1117505.1"/>
    <property type="molecule type" value="Genomic_DNA"/>
</dbReference>
<name>A0ABD0Y487_9HEMI</name>
<reference evidence="2 3" key="1">
    <citation type="submission" date="2024-07" db="EMBL/GenBank/DDBJ databases">
        <title>Chromosome-level genome assembly of the water stick insect Ranatra chinensis (Heteroptera: Nepidae).</title>
        <authorList>
            <person name="Liu X."/>
        </authorList>
    </citation>
    <scope>NUCLEOTIDE SEQUENCE [LARGE SCALE GENOMIC DNA]</scope>
    <source>
        <strain evidence="2">Cailab_2021Rc</strain>
        <tissue evidence="2">Muscle</tissue>
    </source>
</reference>
<feature type="region of interest" description="Disordered" evidence="1">
    <location>
        <begin position="387"/>
        <end position="419"/>
    </location>
</feature>
<sequence length="439" mass="48400">MASMRRNMFYKNKKQETTEIGTCNLPSFCDSAAWVGREVARWEKVAAQREDQEGGAMSSALGPCGDEGVELEMLGLRQNASNEDEEAGGAKKKRRKRSTTGCCREAVSGAGTTSAPTRSGLLDFWTKLWKRPSNRKYNRGAKGGLKCSKKCVHQHAKHAFETERHIKANDRQFNAQFNYAVKIIMDSLIGNMLRSFNDDADDIGSIVSLLSGPLQFEVIEHIYEGCMNTFKFIDADYPLFASKIEAICVIPNGLDMETVTWANVKMQISLDNAVVYASNRVSKTPETVSLAAGPTPEDSAPQQNKGAQLFVEIQEGIKRWRRASGVGYPGPSLPIDCVIISAQVTSPQAQGSALQCLIAGVCQSNARPLPSYVSFRGSSQFVRVFQPSPESHPIHHTRDTPSSSQTRHPIPDIPLQFHPSRDILCPPVDIRSYQNDSQT</sequence>
<evidence type="ECO:0000256" key="1">
    <source>
        <dbReference type="SAM" id="MobiDB-lite"/>
    </source>
</evidence>
<evidence type="ECO:0000313" key="3">
    <source>
        <dbReference type="Proteomes" id="UP001558652"/>
    </source>
</evidence>
<evidence type="ECO:0000313" key="2">
    <source>
        <dbReference type="EMBL" id="KAL1117505.1"/>
    </source>
</evidence>
<organism evidence="2 3">
    <name type="scientific">Ranatra chinensis</name>
    <dbReference type="NCBI Taxonomy" id="642074"/>
    <lineage>
        <taxon>Eukaryota</taxon>
        <taxon>Metazoa</taxon>
        <taxon>Ecdysozoa</taxon>
        <taxon>Arthropoda</taxon>
        <taxon>Hexapoda</taxon>
        <taxon>Insecta</taxon>
        <taxon>Pterygota</taxon>
        <taxon>Neoptera</taxon>
        <taxon>Paraneoptera</taxon>
        <taxon>Hemiptera</taxon>
        <taxon>Heteroptera</taxon>
        <taxon>Panheteroptera</taxon>
        <taxon>Nepomorpha</taxon>
        <taxon>Nepidae</taxon>
        <taxon>Ranatrinae</taxon>
        <taxon>Ranatra</taxon>
    </lineage>
</organism>
<dbReference type="AlphaFoldDB" id="A0ABD0Y487"/>
<feature type="region of interest" description="Disordered" evidence="1">
    <location>
        <begin position="77"/>
        <end position="114"/>
    </location>
</feature>
<keyword evidence="3" id="KW-1185">Reference proteome</keyword>